<gene>
    <name evidence="1" type="ORF">ECPE_LOCUS18507</name>
</gene>
<evidence type="ECO:0000313" key="2">
    <source>
        <dbReference type="Proteomes" id="UP000272942"/>
    </source>
</evidence>
<evidence type="ECO:0000313" key="3">
    <source>
        <dbReference type="WBParaSite" id="ECPE_0001855701-mRNA-1"/>
    </source>
</evidence>
<dbReference type="AlphaFoldDB" id="A0A183BH22"/>
<organism evidence="3">
    <name type="scientific">Echinostoma caproni</name>
    <dbReference type="NCBI Taxonomy" id="27848"/>
    <lineage>
        <taxon>Eukaryota</taxon>
        <taxon>Metazoa</taxon>
        <taxon>Spiralia</taxon>
        <taxon>Lophotrochozoa</taxon>
        <taxon>Platyhelminthes</taxon>
        <taxon>Trematoda</taxon>
        <taxon>Digenea</taxon>
        <taxon>Plagiorchiida</taxon>
        <taxon>Echinostomata</taxon>
        <taxon>Echinostomatoidea</taxon>
        <taxon>Echinostomatidae</taxon>
        <taxon>Echinostoma</taxon>
    </lineage>
</organism>
<reference evidence="3" key="1">
    <citation type="submission" date="2016-06" db="UniProtKB">
        <authorList>
            <consortium name="WormBaseParasite"/>
        </authorList>
    </citation>
    <scope>IDENTIFICATION</scope>
</reference>
<dbReference type="WBParaSite" id="ECPE_0001855701-mRNA-1">
    <property type="protein sequence ID" value="ECPE_0001855701-mRNA-1"/>
    <property type="gene ID" value="ECPE_0001855701"/>
</dbReference>
<dbReference type="EMBL" id="UZAN01079779">
    <property type="protein sequence ID" value="VDP96492.1"/>
    <property type="molecule type" value="Genomic_DNA"/>
</dbReference>
<keyword evidence="2" id="KW-1185">Reference proteome</keyword>
<dbReference type="Proteomes" id="UP000272942">
    <property type="component" value="Unassembled WGS sequence"/>
</dbReference>
<reference evidence="1 2" key="2">
    <citation type="submission" date="2018-11" db="EMBL/GenBank/DDBJ databases">
        <authorList>
            <consortium name="Pathogen Informatics"/>
        </authorList>
    </citation>
    <scope>NUCLEOTIDE SEQUENCE [LARGE SCALE GENOMIC DNA]</scope>
    <source>
        <strain evidence="1 2">Egypt</strain>
    </source>
</reference>
<protein>
    <submittedName>
        <fullName evidence="3">Transposase</fullName>
    </submittedName>
</protein>
<evidence type="ECO:0000313" key="1">
    <source>
        <dbReference type="EMBL" id="VDP96492.1"/>
    </source>
</evidence>
<name>A0A183BH22_9TREM</name>
<proteinExistence type="predicted"/>
<sequence>MQNCSIALNHLEYRSDLDALHTLESIVRCLPAEMQTAWAADADQIEKKNREATFDELPQFIGCQSRIANSRFG</sequence>
<accession>A0A183BH22</accession>